<reference evidence="2 3" key="1">
    <citation type="submission" date="2011-05" db="EMBL/GenBank/DDBJ databases">
        <title>Whole genome shotgun sequence of Gordonia alkanivorans NBRC 16433.</title>
        <authorList>
            <person name="Hosoyama A."/>
            <person name="Nakamura S."/>
            <person name="Takarada H."/>
            <person name="Tsuchikane K."/>
            <person name="Yamazaki S."/>
            <person name="Fujita N."/>
        </authorList>
    </citation>
    <scope>NUCLEOTIDE SEQUENCE [LARGE SCALE GENOMIC DNA]</scope>
    <source>
        <strain evidence="2 3">NBRC 16433</strain>
    </source>
</reference>
<comment type="caution">
    <text evidence="2">The sequence shown here is derived from an EMBL/GenBank/DDBJ whole genome shotgun (WGS) entry which is preliminary data.</text>
</comment>
<protein>
    <recommendedName>
        <fullName evidence="1">DUF5655 domain-containing protein</fullName>
    </recommendedName>
</protein>
<dbReference type="STRING" id="1027371.GOALK_084_00020"/>
<dbReference type="Proteomes" id="UP000003558">
    <property type="component" value="Unassembled WGS sequence"/>
</dbReference>
<dbReference type="Pfam" id="PF18899">
    <property type="entry name" value="DUF5655"/>
    <property type="match status" value="1"/>
</dbReference>
<dbReference type="InterPro" id="IPR043714">
    <property type="entry name" value="DUF5655"/>
</dbReference>
<gene>
    <name evidence="2" type="ORF">GOALK_084_00020</name>
</gene>
<evidence type="ECO:0000259" key="1">
    <source>
        <dbReference type="Pfam" id="PF18899"/>
    </source>
</evidence>
<evidence type="ECO:0000313" key="3">
    <source>
        <dbReference type="Proteomes" id="UP000003558"/>
    </source>
</evidence>
<dbReference type="RefSeq" id="WP_006359636.1">
    <property type="nucleotide sequence ID" value="NZ_BACI01000084.1"/>
</dbReference>
<name>F9VY44_9ACTN</name>
<dbReference type="EMBL" id="BACI01000084">
    <property type="protein sequence ID" value="GAA13533.1"/>
    <property type="molecule type" value="Genomic_DNA"/>
</dbReference>
<dbReference type="AlphaFoldDB" id="F9VY44"/>
<sequence>MTMDTPHKVEDFFAGSPVGLSIHRAVEDAIHELGDDITVRVTKSQVNFRRRTGFAFVWRPGLYLRSEVPAVLSIALPHRIDSARFKEVAHPSPRVWMHHLEVRGAAEVDEEVHRWLSEAYDAAD</sequence>
<dbReference type="eggNOG" id="ENOG5033DPC">
    <property type="taxonomic scope" value="Bacteria"/>
</dbReference>
<feature type="domain" description="DUF5655" evidence="1">
    <location>
        <begin position="9"/>
        <end position="121"/>
    </location>
</feature>
<accession>F9VY44</accession>
<proteinExistence type="predicted"/>
<organism evidence="2 3">
    <name type="scientific">Gordonia alkanivorans NBRC 16433</name>
    <dbReference type="NCBI Taxonomy" id="1027371"/>
    <lineage>
        <taxon>Bacteria</taxon>
        <taxon>Bacillati</taxon>
        <taxon>Actinomycetota</taxon>
        <taxon>Actinomycetes</taxon>
        <taxon>Mycobacteriales</taxon>
        <taxon>Gordoniaceae</taxon>
        <taxon>Gordonia</taxon>
    </lineage>
</organism>
<evidence type="ECO:0000313" key="2">
    <source>
        <dbReference type="EMBL" id="GAA13533.1"/>
    </source>
</evidence>